<evidence type="ECO:0000313" key="1">
    <source>
        <dbReference type="EMBL" id="DAF92552.1"/>
    </source>
</evidence>
<organism evidence="1">
    <name type="scientific">Siphoviridae sp. ctNLX12</name>
    <dbReference type="NCBI Taxonomy" id="2825469"/>
    <lineage>
        <taxon>Viruses</taxon>
        <taxon>Duplodnaviria</taxon>
        <taxon>Heunggongvirae</taxon>
        <taxon>Uroviricota</taxon>
        <taxon>Caudoviricetes</taxon>
    </lineage>
</organism>
<dbReference type="EMBL" id="BK016068">
    <property type="protein sequence ID" value="DAF92552.1"/>
    <property type="molecule type" value="Genomic_DNA"/>
</dbReference>
<reference evidence="1" key="1">
    <citation type="journal article" date="2021" name="Proc. Natl. Acad. Sci. U.S.A.">
        <title>A Catalog of Tens of Thousands of Viruses from Human Metagenomes Reveals Hidden Associations with Chronic Diseases.</title>
        <authorList>
            <person name="Tisza M.J."/>
            <person name="Buck C.B."/>
        </authorList>
    </citation>
    <scope>NUCLEOTIDE SEQUENCE</scope>
    <source>
        <strain evidence="1">CtNLX12</strain>
    </source>
</reference>
<accession>A0A8S5UDJ9</accession>
<name>A0A8S5UDJ9_9CAUD</name>
<sequence length="251" mass="26785">MAIAGRVAIVPKGEWSANATYKRLDAVTYNNTLYFAKKDVPAGTATSNTEYWSRSIVGGAGAIATKEDAGIVKPADGLTVAEDGTLEVSIDGTTLTMDQVNNVIKLADTLKDKINGAFPAANLINNLTTTEAGFGLDARQGKALDDKITEINGSLNTTIKRANTLDGNEALGTTCYGKPWLVLKELFDKIPTGISVFVTVAAASYLTIAHNMGTYATFIVFCYEQANCYHVFKTASNWSVGVLQAGNYKTF</sequence>
<protein>
    <submittedName>
        <fullName evidence="1">Uncharacterized protein</fullName>
    </submittedName>
</protein>
<proteinExistence type="predicted"/>